<dbReference type="FunFam" id="3.30.70.1430:FF:000001">
    <property type="entry name" value="Efflux pump membrane transporter"/>
    <property type="match status" value="1"/>
</dbReference>
<feature type="transmembrane region" description="Helical" evidence="1">
    <location>
        <begin position="983"/>
        <end position="1006"/>
    </location>
</feature>
<feature type="transmembrane region" description="Helical" evidence="1">
    <location>
        <begin position="902"/>
        <end position="923"/>
    </location>
</feature>
<dbReference type="InterPro" id="IPR001036">
    <property type="entry name" value="Acrflvin-R"/>
</dbReference>
<dbReference type="GO" id="GO:0005886">
    <property type="term" value="C:plasma membrane"/>
    <property type="evidence" value="ECO:0007669"/>
    <property type="project" value="TreeGrafter"/>
</dbReference>
<feature type="transmembrane region" description="Helical" evidence="1">
    <location>
        <begin position="319"/>
        <end position="336"/>
    </location>
</feature>
<reference evidence="3" key="1">
    <citation type="submission" date="2018-06" db="EMBL/GenBank/DDBJ databases">
        <authorList>
            <person name="Khan S.A."/>
        </authorList>
    </citation>
    <scope>NUCLEOTIDE SEQUENCE [LARGE SCALE GENOMIC DNA]</scope>
    <source>
        <strain evidence="3">DB-1506</strain>
    </source>
</reference>
<dbReference type="EMBL" id="QLIX01000007">
    <property type="protein sequence ID" value="RAI58904.1"/>
    <property type="molecule type" value="Genomic_DNA"/>
</dbReference>
<dbReference type="PANTHER" id="PTHR32063:SF30">
    <property type="entry name" value="ACRB_ACRD_ACRF FAMILY PROTEIN"/>
    <property type="match status" value="1"/>
</dbReference>
<name>A0A327M9J4_9PROT</name>
<dbReference type="Gene3D" id="3.30.70.1440">
    <property type="entry name" value="Multidrug efflux transporter AcrB pore domain"/>
    <property type="match status" value="1"/>
</dbReference>
<gene>
    <name evidence="2" type="ORF">DOO78_12055</name>
</gene>
<dbReference type="PANTHER" id="PTHR32063">
    <property type="match status" value="1"/>
</dbReference>
<sequence>MLAILLLGAVCYPLLPVAPLPQVEFPTIQVTVTYPGASPETMASAVATPLERQFAQIPGVSQIVSTSALGNTSIAVQFVLSRSIDAAAQDIQTAINQAGGQLPTDLPQPPLYRKLNPADPPIVIIAVQSEVYPIDRVDDYADTRIAQQLSQISGVGQVNVTGEQKPSMRIRLDPERVAALGLGLEDVRAVVNNATVDRPKGSFDGPRQAFAVLANDQVLGAKRWEDVVVAYRNGAPVRLGDIGEAVEAPENRLIGAWQNGRRGVALVVFKQPGANVVEVVGRIREALPALRAAVPPAVDVQVVSDRTTTIRASVSDVEATLALTFLLVVLVVFVFLRDWRATVPPALVVLVAVVGAVAGMYAAGFSLDNLSLMALVIAVGFVVDDGIVVLENIYRRIEEGEAPAEAALRGSGEIGFTVLAISLSLVAVFIPLLFMGSVIGRLFREFALVVTGTILLSVFVSLTLVPTLAARLLRRRDAEAEQARPGLVRRIDHGLERGFTAVERAYEAALDRVLGHQRLTLLVFGATLAATAALYILIPKGFFPQQDTGFVVGTAEAAPDTSFAAMSEKQQALMRLIREDPAVANVLATAGATGGTQTSNTGRFFIDLKPQAERDASAGEVIARLRRRLQAVPGVTLYLQAAQDINLSARGSRTQYQYVLRDADLDELNSWAGRMLERLRSLPQLTDVATDQQPGGPTARLVINREQAARFGVQPRLIDDTLADAFGQRVIAQWFTQLSYYHVVMEVDPALQADPEAALRRIWLQSPTTGSRVPLAALVTVDTSGTAYLSISHLNQFPAVTLSFNLAPGLSLGEATAAIEQARAELGAPGSVQGIFQGNAQAFGAALANQPYLIAAAVVAVYIILGMLYESTIHPLTILSTLPSAGLGALVTLWLLGFGLDVMGLIGIILLIGIVKKNGIILVDFALQAERQGGAEAVQAIREACLKRFRPIMMTTMAAVLGAVPLALGLGTGAELRQPLGCAMIGGLLVSQALTLFTTPVVYIALHRLTERRARPRAAAATLGQAD</sequence>
<dbReference type="Gene3D" id="3.30.2090.10">
    <property type="entry name" value="Multidrug efflux transporter AcrB TolC docking domain, DN and DC subdomains"/>
    <property type="match status" value="2"/>
</dbReference>
<proteinExistence type="predicted"/>
<dbReference type="Gene3D" id="1.20.1640.10">
    <property type="entry name" value="Multidrug efflux transporter AcrB transmembrane domain"/>
    <property type="match status" value="2"/>
</dbReference>
<keyword evidence="1" id="KW-0472">Membrane</keyword>
<comment type="caution">
    <text evidence="2">The sequence shown here is derived from an EMBL/GenBank/DDBJ whole genome shotgun (WGS) entry which is preliminary data.</text>
</comment>
<feature type="transmembrane region" description="Helical" evidence="1">
    <location>
        <begin position="952"/>
        <end position="971"/>
    </location>
</feature>
<dbReference type="AlphaFoldDB" id="A0A327M9J4"/>
<evidence type="ECO:0000313" key="3">
    <source>
        <dbReference type="Proteomes" id="UP000249065"/>
    </source>
</evidence>
<dbReference type="SUPFAM" id="SSF82714">
    <property type="entry name" value="Multidrug efflux transporter AcrB TolC docking domain, DN and DC subdomains"/>
    <property type="match status" value="2"/>
</dbReference>
<dbReference type="SUPFAM" id="SSF82693">
    <property type="entry name" value="Multidrug efflux transporter AcrB pore domain, PN1, PN2, PC1 and PC2 subdomains"/>
    <property type="match status" value="3"/>
</dbReference>
<feature type="transmembrane region" description="Helical" evidence="1">
    <location>
        <begin position="852"/>
        <end position="869"/>
    </location>
</feature>
<organism evidence="2 3">
    <name type="scientific">Roseicella frigidaeris</name>
    <dbReference type="NCBI Taxonomy" id="2230885"/>
    <lineage>
        <taxon>Bacteria</taxon>
        <taxon>Pseudomonadati</taxon>
        <taxon>Pseudomonadota</taxon>
        <taxon>Alphaproteobacteria</taxon>
        <taxon>Acetobacterales</taxon>
        <taxon>Roseomonadaceae</taxon>
        <taxon>Roseicella</taxon>
    </lineage>
</organism>
<dbReference type="Proteomes" id="UP000249065">
    <property type="component" value="Unassembled WGS sequence"/>
</dbReference>
<dbReference type="SUPFAM" id="SSF82866">
    <property type="entry name" value="Multidrug efflux transporter AcrB transmembrane domain"/>
    <property type="match status" value="2"/>
</dbReference>
<dbReference type="OrthoDB" id="9806532at2"/>
<dbReference type="Pfam" id="PF00873">
    <property type="entry name" value="ACR_tran"/>
    <property type="match status" value="1"/>
</dbReference>
<feature type="transmembrane region" description="Helical" evidence="1">
    <location>
        <begin position="343"/>
        <end position="364"/>
    </location>
</feature>
<dbReference type="Gene3D" id="3.30.70.1320">
    <property type="entry name" value="Multidrug efflux transporter AcrB pore domain like"/>
    <property type="match status" value="1"/>
</dbReference>
<feature type="transmembrane region" description="Helical" evidence="1">
    <location>
        <begin position="414"/>
        <end position="434"/>
    </location>
</feature>
<evidence type="ECO:0000256" key="1">
    <source>
        <dbReference type="SAM" id="Phobius"/>
    </source>
</evidence>
<protein>
    <submittedName>
        <fullName evidence="2">Acriflavine resistance protein B</fullName>
    </submittedName>
</protein>
<dbReference type="PRINTS" id="PR00702">
    <property type="entry name" value="ACRIFLAVINRP"/>
</dbReference>
<feature type="transmembrane region" description="Helical" evidence="1">
    <location>
        <begin position="519"/>
        <end position="538"/>
    </location>
</feature>
<feature type="transmembrane region" description="Helical" evidence="1">
    <location>
        <begin position="446"/>
        <end position="469"/>
    </location>
</feature>
<keyword evidence="1" id="KW-0812">Transmembrane</keyword>
<keyword evidence="1" id="KW-1133">Transmembrane helix</keyword>
<keyword evidence="3" id="KW-1185">Reference proteome</keyword>
<dbReference type="InterPro" id="IPR027463">
    <property type="entry name" value="AcrB_DN_DC_subdom"/>
</dbReference>
<evidence type="ECO:0000313" key="2">
    <source>
        <dbReference type="EMBL" id="RAI58904.1"/>
    </source>
</evidence>
<dbReference type="GO" id="GO:0042910">
    <property type="term" value="F:xenobiotic transmembrane transporter activity"/>
    <property type="evidence" value="ECO:0007669"/>
    <property type="project" value="TreeGrafter"/>
</dbReference>
<dbReference type="Gene3D" id="3.30.70.1430">
    <property type="entry name" value="Multidrug efflux transporter AcrB pore domain"/>
    <property type="match status" value="2"/>
</dbReference>
<accession>A0A327M9J4</accession>